<dbReference type="GO" id="GO:0004000">
    <property type="term" value="F:adenosine deaminase activity"/>
    <property type="evidence" value="ECO:0007669"/>
    <property type="project" value="TreeGrafter"/>
</dbReference>
<evidence type="ECO:0000256" key="5">
    <source>
        <dbReference type="ARBA" id="ARBA00022833"/>
    </source>
</evidence>
<dbReference type="AlphaFoldDB" id="A0A183IB93"/>
<dbReference type="Gene3D" id="3.20.20.140">
    <property type="entry name" value="Metal-dependent hydrolases"/>
    <property type="match status" value="1"/>
</dbReference>
<gene>
    <name evidence="9" type="ORF">SBAD_LOCUS887</name>
</gene>
<sequence length="204" mass="23310">MSTNAASHVLDLAKRYRNCDGDYIVGIDLSGNPEVDATHLLPVLRQAKYDRFKLSLHVSEVAENGIQTLKLLELQPERIGHATCLLKHSDVEPFKLMTSVIDSSIPIEICLSSNVVCRTVESYEAHHMEFWRKKNHPIVLCTDDKGIFLTCLSREFTIAQNTFQLSNKQLCELSFNALQYSFASEYLKNDLNSKWKNFWSKNPD</sequence>
<evidence type="ECO:0000256" key="3">
    <source>
        <dbReference type="ARBA" id="ARBA00022723"/>
    </source>
</evidence>
<comment type="catalytic activity">
    <reaction evidence="7">
        <text>N(6)-methyl-AMP + H2O + H(+) = IMP + methylamine</text>
        <dbReference type="Rhea" id="RHEA:16001"/>
        <dbReference type="ChEBI" id="CHEBI:15377"/>
        <dbReference type="ChEBI" id="CHEBI:15378"/>
        <dbReference type="ChEBI" id="CHEBI:58053"/>
        <dbReference type="ChEBI" id="CHEBI:59338"/>
        <dbReference type="ChEBI" id="CHEBI:144842"/>
    </reaction>
    <physiologicalReaction direction="left-to-right" evidence="7">
        <dbReference type="Rhea" id="RHEA:16002"/>
    </physiologicalReaction>
</comment>
<dbReference type="WBParaSite" id="SBAD_0000091001-mRNA-1">
    <property type="protein sequence ID" value="SBAD_0000091001-mRNA-1"/>
    <property type="gene ID" value="SBAD_0000091001"/>
</dbReference>
<evidence type="ECO:0000313" key="9">
    <source>
        <dbReference type="EMBL" id="VDO92476.1"/>
    </source>
</evidence>
<dbReference type="PANTHER" id="PTHR11409">
    <property type="entry name" value="ADENOSINE DEAMINASE"/>
    <property type="match status" value="1"/>
</dbReference>
<name>A0A183IB93_9BILA</name>
<proteinExistence type="inferred from homology"/>
<dbReference type="GO" id="GO:0009117">
    <property type="term" value="P:nucleotide metabolic process"/>
    <property type="evidence" value="ECO:0007669"/>
    <property type="project" value="UniProtKB-KW"/>
</dbReference>
<dbReference type="GO" id="GO:0006154">
    <property type="term" value="P:adenosine catabolic process"/>
    <property type="evidence" value="ECO:0007669"/>
    <property type="project" value="TreeGrafter"/>
</dbReference>
<dbReference type="GO" id="GO:0046872">
    <property type="term" value="F:metal ion binding"/>
    <property type="evidence" value="ECO:0007669"/>
    <property type="project" value="UniProtKB-KW"/>
</dbReference>
<keyword evidence="10" id="KW-1185">Reference proteome</keyword>
<protein>
    <submittedName>
        <fullName evidence="11">A_deaminase domain-containing protein</fullName>
    </submittedName>
</protein>
<evidence type="ECO:0000313" key="11">
    <source>
        <dbReference type="WBParaSite" id="SBAD_0000091001-mRNA-1"/>
    </source>
</evidence>
<evidence type="ECO:0000256" key="1">
    <source>
        <dbReference type="ARBA" id="ARBA00001947"/>
    </source>
</evidence>
<dbReference type="OrthoDB" id="272271at2759"/>
<dbReference type="SUPFAM" id="SSF51556">
    <property type="entry name" value="Metallo-dependent hydrolases"/>
    <property type="match status" value="1"/>
</dbReference>
<dbReference type="Pfam" id="PF00962">
    <property type="entry name" value="A_deaminase"/>
    <property type="match status" value="1"/>
</dbReference>
<evidence type="ECO:0000313" key="10">
    <source>
        <dbReference type="Proteomes" id="UP000270296"/>
    </source>
</evidence>
<keyword evidence="5" id="KW-0862">Zinc</keyword>
<comment type="similarity">
    <text evidence="2">Belongs to the metallo-dependent hydrolases superfamily. Adenosine and AMP deaminases family.</text>
</comment>
<reference evidence="11" key="1">
    <citation type="submission" date="2016-06" db="UniProtKB">
        <authorList>
            <consortium name="WormBaseParasite"/>
        </authorList>
    </citation>
    <scope>IDENTIFICATION</scope>
</reference>
<evidence type="ECO:0000259" key="8">
    <source>
        <dbReference type="Pfam" id="PF00962"/>
    </source>
</evidence>
<dbReference type="InterPro" id="IPR001365">
    <property type="entry name" value="A_deaminase_dom"/>
</dbReference>
<accession>A0A183IB93</accession>
<keyword evidence="6" id="KW-0546">Nucleotide metabolism</keyword>
<dbReference type="InterPro" id="IPR032466">
    <property type="entry name" value="Metal_Hydrolase"/>
</dbReference>
<comment type="cofactor">
    <cofactor evidence="1">
        <name>Zn(2+)</name>
        <dbReference type="ChEBI" id="CHEBI:29105"/>
    </cofactor>
</comment>
<feature type="domain" description="Adenosine deaminase" evidence="8">
    <location>
        <begin position="5"/>
        <end position="194"/>
    </location>
</feature>
<keyword evidence="3" id="KW-0479">Metal-binding</keyword>
<evidence type="ECO:0000256" key="6">
    <source>
        <dbReference type="ARBA" id="ARBA00023080"/>
    </source>
</evidence>
<organism evidence="11">
    <name type="scientific">Soboliphyme baturini</name>
    <dbReference type="NCBI Taxonomy" id="241478"/>
    <lineage>
        <taxon>Eukaryota</taxon>
        <taxon>Metazoa</taxon>
        <taxon>Ecdysozoa</taxon>
        <taxon>Nematoda</taxon>
        <taxon>Enoplea</taxon>
        <taxon>Dorylaimia</taxon>
        <taxon>Dioctophymatida</taxon>
        <taxon>Dioctophymatoidea</taxon>
        <taxon>Soboliphymatidae</taxon>
        <taxon>Soboliphyme</taxon>
    </lineage>
</organism>
<keyword evidence="4" id="KW-0378">Hydrolase</keyword>
<dbReference type="Proteomes" id="UP000270296">
    <property type="component" value="Unassembled WGS sequence"/>
</dbReference>
<dbReference type="GO" id="GO:0046103">
    <property type="term" value="P:inosine biosynthetic process"/>
    <property type="evidence" value="ECO:0007669"/>
    <property type="project" value="TreeGrafter"/>
</dbReference>
<dbReference type="PANTHER" id="PTHR11409:SF42">
    <property type="entry name" value="ADENOSINE DEAMINASE-LIKE PROTEIN"/>
    <property type="match status" value="1"/>
</dbReference>
<dbReference type="InterPro" id="IPR006330">
    <property type="entry name" value="Ado/ade_deaminase"/>
</dbReference>
<dbReference type="EMBL" id="UZAM01006650">
    <property type="protein sequence ID" value="VDO92476.1"/>
    <property type="molecule type" value="Genomic_DNA"/>
</dbReference>
<evidence type="ECO:0000256" key="4">
    <source>
        <dbReference type="ARBA" id="ARBA00022801"/>
    </source>
</evidence>
<evidence type="ECO:0000256" key="7">
    <source>
        <dbReference type="ARBA" id="ARBA00048787"/>
    </source>
</evidence>
<reference evidence="9 10" key="2">
    <citation type="submission" date="2018-11" db="EMBL/GenBank/DDBJ databases">
        <authorList>
            <consortium name="Pathogen Informatics"/>
        </authorList>
    </citation>
    <scope>NUCLEOTIDE SEQUENCE [LARGE SCALE GENOMIC DNA]</scope>
</reference>
<evidence type="ECO:0000256" key="2">
    <source>
        <dbReference type="ARBA" id="ARBA00006676"/>
    </source>
</evidence>